<sequence length="271" mass="30962">MFFLFRFASSISVCVSSQKRQCPTGYEQWNNQYGITELLVYNSTFNLDLDHINMHNISLVLGKTNITLTTTSNESQIIENLTLSNAEFSNQSAIIINGNITVANTNSQSYASLIGGTYGNITGVVFNISAEFIPGSFIYRTMTDYILSFRTIPKNVPTIVFQQRYEQGIPRYLETFFYGSKSDVAALEKRISEIFRYEKNVDDHPFWIHHELTSKYLDVYLTNIDLFMRYLLYFSAISAGLLCAVFIVFLVYYCKHTRGKKEAPSAYLAIP</sequence>
<organism evidence="3 4">
    <name type="scientific">Trichomonas vaginalis (strain ATCC PRA-98 / G3)</name>
    <dbReference type="NCBI Taxonomy" id="412133"/>
    <lineage>
        <taxon>Eukaryota</taxon>
        <taxon>Metamonada</taxon>
        <taxon>Parabasalia</taxon>
        <taxon>Trichomonadida</taxon>
        <taxon>Trichomonadidae</taxon>
        <taxon>Trichomonas</taxon>
    </lineage>
</organism>
<gene>
    <name evidence="3" type="ORF">TVAG_095390</name>
</gene>
<name>A2G6D2_TRIV3</name>
<dbReference type="EMBL" id="DS114478">
    <property type="protein sequence ID" value="EAX87280.1"/>
    <property type="molecule type" value="Genomic_DNA"/>
</dbReference>
<feature type="chain" id="PRO_5002643823" description="Auto-transporter adhesin head GIN domain-containing protein" evidence="2">
    <location>
        <begin position="17"/>
        <end position="271"/>
    </location>
</feature>
<feature type="signal peptide" evidence="2">
    <location>
        <begin position="1"/>
        <end position="16"/>
    </location>
</feature>
<evidence type="ECO:0000256" key="1">
    <source>
        <dbReference type="SAM" id="Phobius"/>
    </source>
</evidence>
<keyword evidence="4" id="KW-1185">Reference proteome</keyword>
<dbReference type="InParanoid" id="A2G6D2"/>
<keyword evidence="1" id="KW-0812">Transmembrane</keyword>
<dbReference type="SMR" id="A2G6D2"/>
<dbReference type="Proteomes" id="UP000001542">
    <property type="component" value="Unassembled WGS sequence"/>
</dbReference>
<evidence type="ECO:0008006" key="5">
    <source>
        <dbReference type="Google" id="ProtNLM"/>
    </source>
</evidence>
<proteinExistence type="predicted"/>
<reference evidence="3" key="2">
    <citation type="journal article" date="2007" name="Science">
        <title>Draft genome sequence of the sexually transmitted pathogen Trichomonas vaginalis.</title>
        <authorList>
            <person name="Carlton J.M."/>
            <person name="Hirt R.P."/>
            <person name="Silva J.C."/>
            <person name="Delcher A.L."/>
            <person name="Schatz M."/>
            <person name="Zhao Q."/>
            <person name="Wortman J.R."/>
            <person name="Bidwell S.L."/>
            <person name="Alsmark U.C.M."/>
            <person name="Besteiro S."/>
            <person name="Sicheritz-Ponten T."/>
            <person name="Noel C.J."/>
            <person name="Dacks J.B."/>
            <person name="Foster P.G."/>
            <person name="Simillion C."/>
            <person name="Van de Peer Y."/>
            <person name="Miranda-Saavedra D."/>
            <person name="Barton G.J."/>
            <person name="Westrop G.D."/>
            <person name="Mueller S."/>
            <person name="Dessi D."/>
            <person name="Fiori P.L."/>
            <person name="Ren Q."/>
            <person name="Paulsen I."/>
            <person name="Zhang H."/>
            <person name="Bastida-Corcuera F.D."/>
            <person name="Simoes-Barbosa A."/>
            <person name="Brown M.T."/>
            <person name="Hayes R.D."/>
            <person name="Mukherjee M."/>
            <person name="Okumura C.Y."/>
            <person name="Schneider R."/>
            <person name="Smith A.J."/>
            <person name="Vanacova S."/>
            <person name="Villalvazo M."/>
            <person name="Haas B.J."/>
            <person name="Pertea M."/>
            <person name="Feldblyum T.V."/>
            <person name="Utterback T.R."/>
            <person name="Shu C.L."/>
            <person name="Osoegawa K."/>
            <person name="de Jong P.J."/>
            <person name="Hrdy I."/>
            <person name="Horvathova L."/>
            <person name="Zubacova Z."/>
            <person name="Dolezal P."/>
            <person name="Malik S.B."/>
            <person name="Logsdon J.M. Jr."/>
            <person name="Henze K."/>
            <person name="Gupta A."/>
            <person name="Wang C.C."/>
            <person name="Dunne R.L."/>
            <person name="Upcroft J.A."/>
            <person name="Upcroft P."/>
            <person name="White O."/>
            <person name="Salzberg S.L."/>
            <person name="Tang P."/>
            <person name="Chiu C.-H."/>
            <person name="Lee Y.-S."/>
            <person name="Embley T.M."/>
            <person name="Coombs G.H."/>
            <person name="Mottram J.C."/>
            <person name="Tachezy J."/>
            <person name="Fraser-Liggett C.M."/>
            <person name="Johnson P.J."/>
        </authorList>
    </citation>
    <scope>NUCLEOTIDE SEQUENCE [LARGE SCALE GENOMIC DNA]</scope>
    <source>
        <strain evidence="3">G3</strain>
    </source>
</reference>
<evidence type="ECO:0000313" key="4">
    <source>
        <dbReference type="Proteomes" id="UP000001542"/>
    </source>
</evidence>
<evidence type="ECO:0000256" key="2">
    <source>
        <dbReference type="SAM" id="SignalP"/>
    </source>
</evidence>
<reference evidence="3" key="1">
    <citation type="submission" date="2006-10" db="EMBL/GenBank/DDBJ databases">
        <authorList>
            <person name="Amadeo P."/>
            <person name="Zhao Q."/>
            <person name="Wortman J."/>
            <person name="Fraser-Liggett C."/>
            <person name="Carlton J."/>
        </authorList>
    </citation>
    <scope>NUCLEOTIDE SEQUENCE</scope>
    <source>
        <strain evidence="3">G3</strain>
    </source>
</reference>
<keyword evidence="1" id="KW-1133">Transmembrane helix</keyword>
<dbReference type="VEuPathDB" id="TrichDB:TVAG_095390"/>
<keyword evidence="1" id="KW-0472">Membrane</keyword>
<keyword evidence="2" id="KW-0732">Signal</keyword>
<dbReference type="RefSeq" id="XP_001300210.1">
    <property type="nucleotide sequence ID" value="XM_001300209.1"/>
</dbReference>
<feature type="transmembrane region" description="Helical" evidence="1">
    <location>
        <begin position="230"/>
        <end position="253"/>
    </location>
</feature>
<dbReference type="AlphaFoldDB" id="A2G6D2"/>
<accession>A2G6D2</accession>
<dbReference type="VEuPathDB" id="TrichDB:TVAGG3_0318360"/>
<protein>
    <recommendedName>
        <fullName evidence="5">Auto-transporter adhesin head GIN domain-containing protein</fullName>
    </recommendedName>
</protein>
<evidence type="ECO:0000313" key="3">
    <source>
        <dbReference type="EMBL" id="EAX87280.1"/>
    </source>
</evidence>
<dbReference type="KEGG" id="tva:4744937"/>